<evidence type="ECO:0000256" key="4">
    <source>
        <dbReference type="ARBA" id="ARBA00023136"/>
    </source>
</evidence>
<dbReference type="Gene3D" id="2.30.29.30">
    <property type="entry name" value="Pleckstrin-homology domain (PH domain)/Phosphotyrosine-binding domain (PTB)"/>
    <property type="match status" value="1"/>
</dbReference>
<dbReference type="AlphaFoldDB" id="A0AAW0LLW9"/>
<sequence length="582" mass="66290">MMRGMIEGGVRQGLKESFEQFANLLAQNFKTLDSMNLSNKDDVLATLQTEHQSDWNLATEYFWNSTVVATIVMVLYVLVHILLSEPRKIQGFEFNGIDLPDSIEELITCGFLFIQLGRVYNMISRFIQARFQRGSDHGVKSQGDGWVLTIAIIEGINLASLESTEFCNPYVVFTCNGKTRTSSVQSQPREPQWNEILEFDAMEEPPSVLDVEVFDFDGPFDQIPSLNLRSPHKNSTFQKLFGLPPEEFLISDYACSLKRRMHLQGKLFLSARIVGFYANLFGHKTSFFFLWEDIEAIQVLPPTLASVGSPTLVLVLRKGRGLDARHGAKSQDEDGRLKFYFQSFVSFNVASRTIMALWRTRTFTPEQKEKIVKAQEDQDERSIMLEDAGSILDAEDASRVDAGSSLDAEDANISKFYNAELPVNIKSLMEMFDGGKLEHKIMGKSGCLNYTTTSWEPVKPDVYERRLSYKFNRHVSTFGGDVTCTQQKFPIAKNEGWIVNEIMALHGVPFGDHFHVHFRYQIEKSPLAHCACKCDVYMGITWLKSTKFQERITRKITEKFTNRLKEIFELAEIEILFTNSSG</sequence>
<evidence type="ECO:0000313" key="9">
    <source>
        <dbReference type="Proteomes" id="UP000237347"/>
    </source>
</evidence>
<dbReference type="PANTHER" id="PTHR46296">
    <property type="entry name" value="BNAA05G37250D PROTEIN"/>
    <property type="match status" value="1"/>
</dbReference>
<dbReference type="Pfam" id="PF16016">
    <property type="entry name" value="VASt"/>
    <property type="match status" value="1"/>
</dbReference>
<dbReference type="InterPro" id="IPR031968">
    <property type="entry name" value="VASt"/>
</dbReference>
<evidence type="ECO:0000259" key="7">
    <source>
        <dbReference type="PROSITE" id="PS51778"/>
    </source>
</evidence>
<feature type="domain" description="VASt" evidence="7">
    <location>
        <begin position="412"/>
        <end position="575"/>
    </location>
</feature>
<dbReference type="PANTHER" id="PTHR46296:SF7">
    <property type="entry name" value="C2 DOMAIN-CONTAINING PROTEIN"/>
    <property type="match status" value="1"/>
</dbReference>
<keyword evidence="3 5" id="KW-1133">Transmembrane helix</keyword>
<evidence type="ECO:0000256" key="5">
    <source>
        <dbReference type="SAM" id="Phobius"/>
    </source>
</evidence>
<comment type="subcellular location">
    <subcellularLocation>
        <location evidence="1">Membrane</location>
        <topology evidence="1">Single-pass membrane protein</topology>
    </subcellularLocation>
</comment>
<accession>A0AAW0LLW9</accession>
<dbReference type="InterPro" id="IPR000008">
    <property type="entry name" value="C2_dom"/>
</dbReference>
<evidence type="ECO:0000259" key="6">
    <source>
        <dbReference type="PROSITE" id="PS50004"/>
    </source>
</evidence>
<dbReference type="InterPro" id="IPR004182">
    <property type="entry name" value="GRAM"/>
</dbReference>
<proteinExistence type="predicted"/>
<keyword evidence="4 5" id="KW-0472">Membrane</keyword>
<dbReference type="CDD" id="cd00030">
    <property type="entry name" value="C2"/>
    <property type="match status" value="1"/>
</dbReference>
<reference evidence="8 9" key="1">
    <citation type="journal article" date="2018" name="Sci. Data">
        <title>The draft genome sequence of cork oak.</title>
        <authorList>
            <person name="Ramos A.M."/>
            <person name="Usie A."/>
            <person name="Barbosa P."/>
            <person name="Barros P.M."/>
            <person name="Capote T."/>
            <person name="Chaves I."/>
            <person name="Simoes F."/>
            <person name="Abreu I."/>
            <person name="Carrasquinho I."/>
            <person name="Faro C."/>
            <person name="Guimaraes J.B."/>
            <person name="Mendonca D."/>
            <person name="Nobrega F."/>
            <person name="Rodrigues L."/>
            <person name="Saibo N.J.M."/>
            <person name="Varela M.C."/>
            <person name="Egas C."/>
            <person name="Matos J."/>
            <person name="Miguel C.M."/>
            <person name="Oliveira M.M."/>
            <person name="Ricardo C.P."/>
            <person name="Goncalves S."/>
        </authorList>
    </citation>
    <scope>NUCLEOTIDE SEQUENCE [LARGE SCALE GENOMIC DNA]</scope>
    <source>
        <strain evidence="9">cv. HL8</strain>
    </source>
</reference>
<dbReference type="SMART" id="SM00239">
    <property type="entry name" value="C2"/>
    <property type="match status" value="1"/>
</dbReference>
<dbReference type="InterPro" id="IPR044511">
    <property type="entry name" value="At1g03370/At5g50170-like"/>
</dbReference>
<dbReference type="Proteomes" id="UP000237347">
    <property type="component" value="Unassembled WGS sequence"/>
</dbReference>
<dbReference type="GO" id="GO:0016020">
    <property type="term" value="C:membrane"/>
    <property type="evidence" value="ECO:0007669"/>
    <property type="project" value="UniProtKB-SubCell"/>
</dbReference>
<feature type="domain" description="C2" evidence="6">
    <location>
        <begin position="128"/>
        <end position="241"/>
    </location>
</feature>
<evidence type="ECO:0000256" key="1">
    <source>
        <dbReference type="ARBA" id="ARBA00004167"/>
    </source>
</evidence>
<dbReference type="InterPro" id="IPR011993">
    <property type="entry name" value="PH-like_dom_sf"/>
</dbReference>
<dbReference type="EMBL" id="PKMF04000081">
    <property type="protein sequence ID" value="KAK7852008.1"/>
    <property type="molecule type" value="Genomic_DNA"/>
</dbReference>
<protein>
    <submittedName>
        <fullName evidence="8">C2 and gram domain-containing protein</fullName>
    </submittedName>
</protein>
<gene>
    <name evidence="8" type="ORF">CFP56_040504</name>
</gene>
<dbReference type="SUPFAM" id="SSF49562">
    <property type="entry name" value="C2 domain (Calcium/lipid-binding domain, CaLB)"/>
    <property type="match status" value="1"/>
</dbReference>
<dbReference type="Pfam" id="PF02893">
    <property type="entry name" value="GRAM"/>
    <property type="match status" value="1"/>
</dbReference>
<feature type="transmembrane region" description="Helical" evidence="5">
    <location>
        <begin position="61"/>
        <end position="83"/>
    </location>
</feature>
<dbReference type="PROSITE" id="PS50004">
    <property type="entry name" value="C2"/>
    <property type="match status" value="1"/>
</dbReference>
<comment type="caution">
    <text evidence="8">The sequence shown here is derived from an EMBL/GenBank/DDBJ whole genome shotgun (WGS) entry which is preliminary data.</text>
</comment>
<dbReference type="SMART" id="SM00568">
    <property type="entry name" value="GRAM"/>
    <property type="match status" value="1"/>
</dbReference>
<dbReference type="Gene3D" id="2.60.40.150">
    <property type="entry name" value="C2 domain"/>
    <property type="match status" value="1"/>
</dbReference>
<keyword evidence="9" id="KW-1185">Reference proteome</keyword>
<keyword evidence="2 5" id="KW-0812">Transmembrane</keyword>
<dbReference type="Pfam" id="PF00168">
    <property type="entry name" value="C2"/>
    <property type="match status" value="1"/>
</dbReference>
<evidence type="ECO:0000256" key="2">
    <source>
        <dbReference type="ARBA" id="ARBA00022692"/>
    </source>
</evidence>
<dbReference type="InterPro" id="IPR035892">
    <property type="entry name" value="C2_domain_sf"/>
</dbReference>
<evidence type="ECO:0000313" key="8">
    <source>
        <dbReference type="EMBL" id="KAK7852008.1"/>
    </source>
</evidence>
<organism evidence="8 9">
    <name type="scientific">Quercus suber</name>
    <name type="common">Cork oak</name>
    <dbReference type="NCBI Taxonomy" id="58331"/>
    <lineage>
        <taxon>Eukaryota</taxon>
        <taxon>Viridiplantae</taxon>
        <taxon>Streptophyta</taxon>
        <taxon>Embryophyta</taxon>
        <taxon>Tracheophyta</taxon>
        <taxon>Spermatophyta</taxon>
        <taxon>Magnoliopsida</taxon>
        <taxon>eudicotyledons</taxon>
        <taxon>Gunneridae</taxon>
        <taxon>Pentapetalae</taxon>
        <taxon>rosids</taxon>
        <taxon>fabids</taxon>
        <taxon>Fagales</taxon>
        <taxon>Fagaceae</taxon>
        <taxon>Quercus</taxon>
    </lineage>
</organism>
<dbReference type="PROSITE" id="PS51778">
    <property type="entry name" value="VAST"/>
    <property type="match status" value="1"/>
</dbReference>
<name>A0AAW0LLW9_QUESU</name>
<evidence type="ECO:0000256" key="3">
    <source>
        <dbReference type="ARBA" id="ARBA00022989"/>
    </source>
</evidence>